<name>A0A396Z0E8_9LEPT</name>
<dbReference type="Proteomes" id="UP000265798">
    <property type="component" value="Unassembled WGS sequence"/>
</dbReference>
<comment type="caution">
    <text evidence="1">The sequence shown here is derived from an EMBL/GenBank/DDBJ whole genome shotgun (WGS) entry which is preliminary data.</text>
</comment>
<evidence type="ECO:0000313" key="2">
    <source>
        <dbReference type="Proteomes" id="UP000265798"/>
    </source>
</evidence>
<organism evidence="1 2">
    <name type="scientific">Leptospira stimsonii</name>
    <dbReference type="NCBI Taxonomy" id="2202203"/>
    <lineage>
        <taxon>Bacteria</taxon>
        <taxon>Pseudomonadati</taxon>
        <taxon>Spirochaetota</taxon>
        <taxon>Spirochaetia</taxon>
        <taxon>Leptospirales</taxon>
        <taxon>Leptospiraceae</taxon>
        <taxon>Leptospira</taxon>
    </lineage>
</organism>
<proteinExistence type="predicted"/>
<accession>A0A396Z0E8</accession>
<evidence type="ECO:0000313" key="1">
    <source>
        <dbReference type="EMBL" id="RHX86997.1"/>
    </source>
</evidence>
<protein>
    <submittedName>
        <fullName evidence="1">Uncharacterized protein</fullName>
    </submittedName>
</protein>
<reference evidence="2" key="1">
    <citation type="submission" date="2018-05" db="EMBL/GenBank/DDBJ databases">
        <title>Leptospira yasudae sp. nov. and Leptospira stimsonii sp. nov., two pathogenic species of the genus Leptospira isolated from environmental sources.</title>
        <authorList>
            <person name="Casanovas-Massana A."/>
            <person name="Hamond C."/>
            <person name="Santos L.A."/>
            <person name="Hacker K.P."/>
            <person name="Balassiano I."/>
            <person name="Medeiros M.A."/>
            <person name="Reis M.G."/>
            <person name="Ko A.I."/>
            <person name="Wunder E.A."/>
        </authorList>
    </citation>
    <scope>NUCLEOTIDE SEQUENCE [LARGE SCALE GENOMIC DNA]</scope>
    <source>
        <strain evidence="2">Yale</strain>
    </source>
</reference>
<sequence>MVEAGPREVLCKSTFTRETKKAQEKNWSFVVVPTGYYPFLSLYKKKKIAPKVLPKCDQNSCLLLANLSSLIVLSKKKRFIFKHNVSKRSDEKKSKKFNIRILEWILRES</sequence>
<gene>
    <name evidence="1" type="ORF">DLM75_18640</name>
</gene>
<dbReference type="AlphaFoldDB" id="A0A396Z0E8"/>
<dbReference type="EMBL" id="QHCT01000006">
    <property type="protein sequence ID" value="RHX86997.1"/>
    <property type="molecule type" value="Genomic_DNA"/>
</dbReference>